<dbReference type="SUPFAM" id="SSF53756">
    <property type="entry name" value="UDP-Glycosyltransferase/glycogen phosphorylase"/>
    <property type="match status" value="1"/>
</dbReference>
<dbReference type="AlphaFoldDB" id="A0A494Y3R4"/>
<dbReference type="OrthoDB" id="440232at2"/>
<dbReference type="PANTHER" id="PTHR46656">
    <property type="entry name" value="PUTATIVE-RELATED"/>
    <property type="match status" value="1"/>
</dbReference>
<comment type="caution">
    <text evidence="1">The sequence shown here is derived from an EMBL/GenBank/DDBJ whole genome shotgun (WGS) entry which is preliminary data.</text>
</comment>
<dbReference type="Gene3D" id="3.40.50.2000">
    <property type="entry name" value="Glycogen Phosphorylase B"/>
    <property type="match status" value="1"/>
</dbReference>
<reference evidence="1 2" key="1">
    <citation type="submission" date="2018-10" db="EMBL/GenBank/DDBJ databases">
        <title>Cohnella sp. M2MS4P-1, whole genome shotgun sequence.</title>
        <authorList>
            <person name="Tuo L."/>
        </authorList>
    </citation>
    <scope>NUCLEOTIDE SEQUENCE [LARGE SCALE GENOMIC DNA]</scope>
    <source>
        <strain evidence="1 2">M2MS4P-1</strain>
    </source>
</reference>
<proteinExistence type="predicted"/>
<organism evidence="1 2">
    <name type="scientific">Cohnella endophytica</name>
    <dbReference type="NCBI Taxonomy" id="2419778"/>
    <lineage>
        <taxon>Bacteria</taxon>
        <taxon>Bacillati</taxon>
        <taxon>Bacillota</taxon>
        <taxon>Bacilli</taxon>
        <taxon>Bacillales</taxon>
        <taxon>Paenibacillaceae</taxon>
        <taxon>Cohnella</taxon>
    </lineage>
</organism>
<evidence type="ECO:0000313" key="2">
    <source>
        <dbReference type="Proteomes" id="UP000282076"/>
    </source>
</evidence>
<evidence type="ECO:0000313" key="1">
    <source>
        <dbReference type="EMBL" id="RKP57387.1"/>
    </source>
</evidence>
<gene>
    <name evidence="1" type="ORF">D7Z26_02980</name>
</gene>
<accession>A0A494Y3R4</accession>
<dbReference type="GO" id="GO:0016740">
    <property type="term" value="F:transferase activity"/>
    <property type="evidence" value="ECO:0007669"/>
    <property type="project" value="UniProtKB-KW"/>
</dbReference>
<keyword evidence="2" id="KW-1185">Reference proteome</keyword>
<dbReference type="EMBL" id="RBZM01000002">
    <property type="protein sequence ID" value="RKP57387.1"/>
    <property type="molecule type" value="Genomic_DNA"/>
</dbReference>
<keyword evidence="1" id="KW-0808">Transferase</keyword>
<protein>
    <submittedName>
        <fullName evidence="1">Glycosyltransferase</fullName>
    </submittedName>
</protein>
<dbReference type="Proteomes" id="UP000282076">
    <property type="component" value="Unassembled WGS sequence"/>
</dbReference>
<dbReference type="PANTHER" id="PTHR46656:SF3">
    <property type="entry name" value="PUTATIVE-RELATED"/>
    <property type="match status" value="1"/>
</dbReference>
<sequence>MPAYHVVWQGPVKRTSGLGIACKEYVKALRRQGVNTSVIEIQGRAGGLSNNRKVLIYHYPPNTINLRKERKQYDTIIINTVWETTRIPKRWINPINQSDAVFVPSRQNRQAMRDSGIRTPIFIVPHGVDAKMFVPMNKQLPSKKANRPFTFISVFGFQHRKNPEGLLKAYWEEFSSSDNVRLIIKTNGYAAYENDRWIRSRIQFYKAKLGIRKSTAPIQIIARHINTKSLRSIYAQGHAFVLPTRGEGIGLPFLESMASGVPVITTGWGGHMDFLSSHNSFLVQYKLRPPVIGMNRRTSISRQFRHLFSEKGQLWAEPDIGSLKRQMRKAYENPRLCITKGRQARLDALKLSWNRSGSLLKQAIEKTIAAVPTRK</sequence>
<dbReference type="CDD" id="cd03801">
    <property type="entry name" value="GT4_PimA-like"/>
    <property type="match status" value="1"/>
</dbReference>
<dbReference type="Pfam" id="PF13692">
    <property type="entry name" value="Glyco_trans_1_4"/>
    <property type="match status" value="1"/>
</dbReference>
<name>A0A494Y3R4_9BACL</name>